<feature type="transmembrane region" description="Helical" evidence="1">
    <location>
        <begin position="12"/>
        <end position="31"/>
    </location>
</feature>
<protein>
    <submittedName>
        <fullName evidence="3">Sporulation integral membrane protein YlbJ</fullName>
    </submittedName>
</protein>
<feature type="transmembrane region" description="Helical" evidence="1">
    <location>
        <begin position="333"/>
        <end position="354"/>
    </location>
</feature>
<reference evidence="3 4" key="1">
    <citation type="submission" date="2020-07" db="EMBL/GenBank/DDBJ databases">
        <authorList>
            <person name="Feng H."/>
        </authorList>
    </citation>
    <scope>NUCLEOTIDE SEQUENCE [LARGE SCALE GENOMIC DNA]</scope>
    <source>
        <strain evidence="4">s-10</strain>
    </source>
</reference>
<feature type="transmembrane region" description="Helical" evidence="1">
    <location>
        <begin position="51"/>
        <end position="77"/>
    </location>
</feature>
<dbReference type="EMBL" id="JACEIQ010000009">
    <property type="protein sequence ID" value="MBA4494744.1"/>
    <property type="molecule type" value="Genomic_DNA"/>
</dbReference>
<gene>
    <name evidence="3" type="primary">ylbJ</name>
    <name evidence="3" type="ORF">H1191_10550</name>
</gene>
<sequence length="408" mass="44873">MQITSTFLRSRLKSFALASIAFFIAVVLVMYPEQAFKSSLRGLTIWWDVVFPALLPFFITAEMMMGFGVVHFLGILLEPLMRPIFRVPGAGAFVMAVGLISGNPMGAKLTSRLREQKLVSREEGERLVSFTSTAGPLFIFGAVGVGFFENTSVGIILALAHYSSSILVGYLMRFYEPHAPPSAPQEKKTGFIFIRALRAMHRARIEDGRPFGQLLGEAVTSAIQTLLMIGGFIMVFSVLVHLINYIGLTSILAKGISYLLAILSLSPDLSDPMLAGIFEITLGSQLSSAVSPSVPMVYKLTIVSVMIGWNGLSVHAQVASMLSRTDVRYLPYFFARILHGCLAGVMTIILYPFLKEQLGDLPTAIPVFSSTAGLTSLPLWQILQWFATATAMIWLFYTVRYAATRKRM</sequence>
<dbReference type="RefSeq" id="WP_181751979.1">
    <property type="nucleotide sequence ID" value="NZ_JACEIQ010000009.1"/>
</dbReference>
<dbReference type="NCBIfam" id="TIGR02871">
    <property type="entry name" value="spore_ylbJ"/>
    <property type="match status" value="1"/>
</dbReference>
<dbReference type="InterPro" id="IPR014226">
    <property type="entry name" value="Spore_IM_YlbJ"/>
</dbReference>
<dbReference type="Proteomes" id="UP000535491">
    <property type="component" value="Unassembled WGS sequence"/>
</dbReference>
<organism evidence="3 4">
    <name type="scientific">Paenactinomyces guangxiensis</name>
    <dbReference type="NCBI Taxonomy" id="1490290"/>
    <lineage>
        <taxon>Bacteria</taxon>
        <taxon>Bacillati</taxon>
        <taxon>Bacillota</taxon>
        <taxon>Bacilli</taxon>
        <taxon>Bacillales</taxon>
        <taxon>Thermoactinomycetaceae</taxon>
        <taxon>Paenactinomyces</taxon>
    </lineage>
</organism>
<dbReference type="AlphaFoldDB" id="A0A7W1WRQ9"/>
<feature type="transmembrane region" description="Helical" evidence="1">
    <location>
        <begin position="89"/>
        <end position="107"/>
    </location>
</feature>
<feature type="transmembrane region" description="Helical" evidence="1">
    <location>
        <begin position="155"/>
        <end position="175"/>
    </location>
</feature>
<evidence type="ECO:0000259" key="2">
    <source>
        <dbReference type="Pfam" id="PF07670"/>
    </source>
</evidence>
<proteinExistence type="predicted"/>
<keyword evidence="1" id="KW-1133">Transmembrane helix</keyword>
<keyword evidence="4" id="KW-1185">Reference proteome</keyword>
<keyword evidence="1" id="KW-0812">Transmembrane</keyword>
<dbReference type="InterPro" id="IPR011642">
    <property type="entry name" value="Gate_dom"/>
</dbReference>
<feature type="domain" description="Nucleoside transporter/FeoB GTPase Gate" evidence="2">
    <location>
        <begin position="49"/>
        <end position="146"/>
    </location>
</feature>
<dbReference type="Pfam" id="PF07670">
    <property type="entry name" value="Gate"/>
    <property type="match status" value="1"/>
</dbReference>
<feature type="transmembrane region" description="Helical" evidence="1">
    <location>
        <begin position="218"/>
        <end position="239"/>
    </location>
</feature>
<feature type="transmembrane region" description="Helical" evidence="1">
    <location>
        <begin position="382"/>
        <end position="403"/>
    </location>
</feature>
<feature type="transmembrane region" description="Helical" evidence="1">
    <location>
        <begin position="296"/>
        <end position="312"/>
    </location>
</feature>
<keyword evidence="1" id="KW-0472">Membrane</keyword>
<accession>A0A7W1WRQ9</accession>
<feature type="transmembrane region" description="Helical" evidence="1">
    <location>
        <begin position="246"/>
        <end position="265"/>
    </location>
</feature>
<feature type="transmembrane region" description="Helical" evidence="1">
    <location>
        <begin position="127"/>
        <end position="148"/>
    </location>
</feature>
<evidence type="ECO:0000313" key="3">
    <source>
        <dbReference type="EMBL" id="MBA4494744.1"/>
    </source>
</evidence>
<evidence type="ECO:0000313" key="4">
    <source>
        <dbReference type="Proteomes" id="UP000535491"/>
    </source>
</evidence>
<name>A0A7W1WRQ9_9BACL</name>
<comment type="caution">
    <text evidence="3">The sequence shown here is derived from an EMBL/GenBank/DDBJ whole genome shotgun (WGS) entry which is preliminary data.</text>
</comment>
<evidence type="ECO:0000256" key="1">
    <source>
        <dbReference type="SAM" id="Phobius"/>
    </source>
</evidence>